<evidence type="ECO:0000313" key="2">
    <source>
        <dbReference type="Proteomes" id="UP000827872"/>
    </source>
</evidence>
<dbReference type="Proteomes" id="UP000827872">
    <property type="component" value="Linkage Group LG15"/>
</dbReference>
<name>A0ACB8EXE2_9SAUR</name>
<comment type="caution">
    <text evidence="1">The sequence shown here is derived from an EMBL/GenBank/DDBJ whole genome shotgun (WGS) entry which is preliminary data.</text>
</comment>
<accession>A0ACB8EXE2</accession>
<proteinExistence type="predicted"/>
<organism evidence="1 2">
    <name type="scientific">Sphaerodactylus townsendi</name>
    <dbReference type="NCBI Taxonomy" id="933632"/>
    <lineage>
        <taxon>Eukaryota</taxon>
        <taxon>Metazoa</taxon>
        <taxon>Chordata</taxon>
        <taxon>Craniata</taxon>
        <taxon>Vertebrata</taxon>
        <taxon>Euteleostomi</taxon>
        <taxon>Lepidosauria</taxon>
        <taxon>Squamata</taxon>
        <taxon>Bifurcata</taxon>
        <taxon>Gekkota</taxon>
        <taxon>Sphaerodactylidae</taxon>
        <taxon>Sphaerodactylus</taxon>
    </lineage>
</organism>
<keyword evidence="2" id="KW-1185">Reference proteome</keyword>
<gene>
    <name evidence="1" type="ORF">K3G42_014040</name>
</gene>
<dbReference type="EMBL" id="CM037628">
    <property type="protein sequence ID" value="KAH7997210.1"/>
    <property type="molecule type" value="Genomic_DNA"/>
</dbReference>
<sequence length="114" mass="12686">MVLWVLTSRTSGQSVTQTPSRLAIKEGVAVFINCTYQYSGVAYLYWYVQHSHSEGPQLLLTEYTGKETGDAFFAEHLKADKTFHLRKEAGGLSDSAAYFCAVRDTVEETPDRAA</sequence>
<reference evidence="1" key="1">
    <citation type="submission" date="2021-08" db="EMBL/GenBank/DDBJ databases">
        <title>The first chromosome-level gecko genome reveals the dynamic sex chromosomes of Neotropical dwarf geckos (Sphaerodactylidae: Sphaerodactylus).</title>
        <authorList>
            <person name="Pinto B.J."/>
            <person name="Keating S.E."/>
            <person name="Gamble T."/>
        </authorList>
    </citation>
    <scope>NUCLEOTIDE SEQUENCE</scope>
    <source>
        <strain evidence="1">TG3544</strain>
    </source>
</reference>
<protein>
    <submittedName>
        <fullName evidence="1">Uncharacterized protein</fullName>
    </submittedName>
</protein>
<evidence type="ECO:0000313" key="1">
    <source>
        <dbReference type="EMBL" id="KAH7997210.1"/>
    </source>
</evidence>